<feature type="compositionally biased region" description="Low complexity" evidence="1">
    <location>
        <begin position="1"/>
        <end position="10"/>
    </location>
</feature>
<dbReference type="OrthoDB" id="6419443at2759"/>
<sequence>MVKGGSASKAAKGKTVKSGTGGKRQATASEQTPVARDSSPVALTVQQQCLNTFRDALQPDEQDSQTVQEVKGHLYGRNFATAFGKQHYLQVYASRWSPSRALAYLQVLDDIAESLTSSHGATGSDAAQKPWEVVCLGGGAGAELVAFAAWWSQQPDAGRTPHENIIVKLLDIASWDAVVGHLYDRIVTLPELSKYASATAKETNKAMLRPEALSMSFTQQDLLNWPVADIARTVGSAELVTLMFTLNELYSTNLPATQRLLSCLTTYMQKDSYLLVVDSPGSYSTVSINGAEKKYPMQWLLDYTLLSSEPQAGKIEDKTKWEKVLSEASRWFRLPQQGLRYPIELENMRYQIHLYRRLRDTRDG</sequence>
<protein>
    <recommendedName>
        <fullName evidence="4">25S rRNA (Uridine(2843)-N(3))-methyltransferase</fullName>
    </recommendedName>
</protein>
<evidence type="ECO:0000256" key="1">
    <source>
        <dbReference type="SAM" id="MobiDB-lite"/>
    </source>
</evidence>
<keyword evidence="3" id="KW-1185">Reference proteome</keyword>
<dbReference type="EMBL" id="NAJL01000073">
    <property type="protein sequence ID" value="TKA22501.1"/>
    <property type="molecule type" value="Genomic_DNA"/>
</dbReference>
<dbReference type="Pfam" id="PF11312">
    <property type="entry name" value="Methyltransf_34"/>
    <property type="match status" value="1"/>
</dbReference>
<proteinExistence type="predicted"/>
<organism evidence="2 3">
    <name type="scientific">Salinomyces thailandicus</name>
    <dbReference type="NCBI Taxonomy" id="706561"/>
    <lineage>
        <taxon>Eukaryota</taxon>
        <taxon>Fungi</taxon>
        <taxon>Dikarya</taxon>
        <taxon>Ascomycota</taxon>
        <taxon>Pezizomycotina</taxon>
        <taxon>Dothideomycetes</taxon>
        <taxon>Dothideomycetidae</taxon>
        <taxon>Mycosphaerellales</taxon>
        <taxon>Teratosphaeriaceae</taxon>
        <taxon>Salinomyces</taxon>
    </lineage>
</organism>
<reference evidence="2 3" key="1">
    <citation type="submission" date="2017-03" db="EMBL/GenBank/DDBJ databases">
        <title>Genomes of endolithic fungi from Antarctica.</title>
        <authorList>
            <person name="Coleine C."/>
            <person name="Masonjones S."/>
            <person name="Stajich J.E."/>
        </authorList>
    </citation>
    <scope>NUCLEOTIDE SEQUENCE [LARGE SCALE GENOMIC DNA]</scope>
    <source>
        <strain evidence="2 3">CCFEE 6315</strain>
    </source>
</reference>
<evidence type="ECO:0008006" key="4">
    <source>
        <dbReference type="Google" id="ProtNLM"/>
    </source>
</evidence>
<dbReference type="AlphaFoldDB" id="A0A4U0TKS8"/>
<accession>A0A4U0TKS8</accession>
<dbReference type="InterPro" id="IPR021463">
    <property type="entry name" value="Methyltransf_34"/>
</dbReference>
<name>A0A4U0TKS8_9PEZI</name>
<evidence type="ECO:0000313" key="3">
    <source>
        <dbReference type="Proteomes" id="UP000308549"/>
    </source>
</evidence>
<comment type="caution">
    <text evidence="2">The sequence shown here is derived from an EMBL/GenBank/DDBJ whole genome shotgun (WGS) entry which is preliminary data.</text>
</comment>
<gene>
    <name evidence="2" type="ORF">B0A50_07966</name>
</gene>
<evidence type="ECO:0000313" key="2">
    <source>
        <dbReference type="EMBL" id="TKA22501.1"/>
    </source>
</evidence>
<dbReference type="Proteomes" id="UP000308549">
    <property type="component" value="Unassembled WGS sequence"/>
</dbReference>
<feature type="region of interest" description="Disordered" evidence="1">
    <location>
        <begin position="1"/>
        <end position="40"/>
    </location>
</feature>